<accession>A0ABT2ZJQ0</accession>
<evidence type="ECO:0000256" key="5">
    <source>
        <dbReference type="ARBA" id="ARBA00023136"/>
    </source>
</evidence>
<reference evidence="7 8" key="1">
    <citation type="submission" date="2022-10" db="EMBL/GenBank/DDBJ databases">
        <title>Defluviimonas sp. nov., isolated from ocean surface sediments.</title>
        <authorList>
            <person name="He W."/>
            <person name="Wang L."/>
            <person name="Zhang D.-F."/>
        </authorList>
    </citation>
    <scope>NUCLEOTIDE SEQUENCE [LARGE SCALE GENOMIC DNA]</scope>
    <source>
        <strain evidence="7 8">WL0050</strain>
    </source>
</reference>
<name>A0ABT2ZJQ0_9RHOB</name>
<evidence type="ECO:0000256" key="6">
    <source>
        <dbReference type="SAM" id="Phobius"/>
    </source>
</evidence>
<dbReference type="PANTHER" id="PTHR31885:SF6">
    <property type="entry name" value="GH04784P"/>
    <property type="match status" value="1"/>
</dbReference>
<dbReference type="Proteomes" id="UP001652564">
    <property type="component" value="Unassembled WGS sequence"/>
</dbReference>
<evidence type="ECO:0000256" key="2">
    <source>
        <dbReference type="ARBA" id="ARBA00007375"/>
    </source>
</evidence>
<keyword evidence="5 6" id="KW-0472">Membrane</keyword>
<sequence length="210" mass="22083">MTATTLFIFAVLLATLYEIVFCWRGASWPKSLIKTGSVAVLALAAPGLAAPMLIVAGLALGALGDFFLSRPGEKAFLAGMGAFAAGHLAYAAEFWIPGTLPPLFPALALLALGISTEFWLAPQTGALRWSVRAYVGVITLMALAALTLGPDRQVALWGAVLFVLSDLLLSLDLFVVKSPGLNRLLSHALWAAYWSGQALILLGMAANAPF</sequence>
<feature type="transmembrane region" description="Helical" evidence="6">
    <location>
        <begin position="155"/>
        <end position="176"/>
    </location>
</feature>
<evidence type="ECO:0000313" key="7">
    <source>
        <dbReference type="EMBL" id="MCV2871341.1"/>
    </source>
</evidence>
<evidence type="ECO:0000256" key="1">
    <source>
        <dbReference type="ARBA" id="ARBA00004141"/>
    </source>
</evidence>
<comment type="caution">
    <text evidence="7">The sequence shown here is derived from an EMBL/GenBank/DDBJ whole genome shotgun (WGS) entry which is preliminary data.</text>
</comment>
<dbReference type="RefSeq" id="WP_263738517.1">
    <property type="nucleotide sequence ID" value="NZ_JAOWKZ010000001.1"/>
</dbReference>
<dbReference type="EMBL" id="JAOWKZ010000001">
    <property type="protein sequence ID" value="MCV2871341.1"/>
    <property type="molecule type" value="Genomic_DNA"/>
</dbReference>
<dbReference type="PANTHER" id="PTHR31885">
    <property type="entry name" value="GH04784P"/>
    <property type="match status" value="1"/>
</dbReference>
<keyword evidence="8" id="KW-1185">Reference proteome</keyword>
<comment type="similarity">
    <text evidence="2">Belongs to the TMEM86 family.</text>
</comment>
<feature type="transmembrane region" description="Helical" evidence="6">
    <location>
        <begin position="38"/>
        <end position="63"/>
    </location>
</feature>
<comment type="subcellular location">
    <subcellularLocation>
        <location evidence="1">Membrane</location>
        <topology evidence="1">Multi-pass membrane protein</topology>
    </subcellularLocation>
</comment>
<dbReference type="Pfam" id="PF07947">
    <property type="entry name" value="YhhN"/>
    <property type="match status" value="1"/>
</dbReference>
<feature type="transmembrane region" description="Helical" evidence="6">
    <location>
        <begin position="188"/>
        <end position="208"/>
    </location>
</feature>
<proteinExistence type="inferred from homology"/>
<organism evidence="7 8">
    <name type="scientific">Albidovulum litorale</name>
    <dbReference type="NCBI Taxonomy" id="2984134"/>
    <lineage>
        <taxon>Bacteria</taxon>
        <taxon>Pseudomonadati</taxon>
        <taxon>Pseudomonadota</taxon>
        <taxon>Alphaproteobacteria</taxon>
        <taxon>Rhodobacterales</taxon>
        <taxon>Paracoccaceae</taxon>
        <taxon>Albidovulum</taxon>
    </lineage>
</organism>
<keyword evidence="4 6" id="KW-1133">Transmembrane helix</keyword>
<gene>
    <name evidence="7" type="ORF">OEZ71_03435</name>
</gene>
<feature type="transmembrane region" description="Helical" evidence="6">
    <location>
        <begin position="133"/>
        <end position="149"/>
    </location>
</feature>
<dbReference type="InterPro" id="IPR012506">
    <property type="entry name" value="TMEM86B-like"/>
</dbReference>
<evidence type="ECO:0000256" key="3">
    <source>
        <dbReference type="ARBA" id="ARBA00022692"/>
    </source>
</evidence>
<feature type="transmembrane region" description="Helical" evidence="6">
    <location>
        <begin position="75"/>
        <end position="96"/>
    </location>
</feature>
<feature type="transmembrane region" description="Helical" evidence="6">
    <location>
        <begin position="102"/>
        <end position="121"/>
    </location>
</feature>
<protein>
    <submittedName>
        <fullName evidence="7">Lysoplasmalogenase</fullName>
    </submittedName>
</protein>
<keyword evidence="3 6" id="KW-0812">Transmembrane</keyword>
<evidence type="ECO:0000313" key="8">
    <source>
        <dbReference type="Proteomes" id="UP001652564"/>
    </source>
</evidence>
<evidence type="ECO:0000256" key="4">
    <source>
        <dbReference type="ARBA" id="ARBA00022989"/>
    </source>
</evidence>